<evidence type="ECO:0000313" key="2">
    <source>
        <dbReference type="EMBL" id="KAJ1121199.1"/>
    </source>
</evidence>
<protein>
    <submittedName>
        <fullName evidence="2">Uncharacterized protein</fullName>
    </submittedName>
</protein>
<feature type="compositionally biased region" description="Acidic residues" evidence="1">
    <location>
        <begin position="54"/>
        <end position="67"/>
    </location>
</feature>
<gene>
    <name evidence="2" type="ORF">NDU88_009321</name>
</gene>
<keyword evidence="3" id="KW-1185">Reference proteome</keyword>
<organism evidence="2 3">
    <name type="scientific">Pleurodeles waltl</name>
    <name type="common">Iberian ribbed newt</name>
    <dbReference type="NCBI Taxonomy" id="8319"/>
    <lineage>
        <taxon>Eukaryota</taxon>
        <taxon>Metazoa</taxon>
        <taxon>Chordata</taxon>
        <taxon>Craniata</taxon>
        <taxon>Vertebrata</taxon>
        <taxon>Euteleostomi</taxon>
        <taxon>Amphibia</taxon>
        <taxon>Batrachia</taxon>
        <taxon>Caudata</taxon>
        <taxon>Salamandroidea</taxon>
        <taxon>Salamandridae</taxon>
        <taxon>Pleurodelinae</taxon>
        <taxon>Pleurodeles</taxon>
    </lineage>
</organism>
<accession>A0AAV7P0C6</accession>
<evidence type="ECO:0000313" key="3">
    <source>
        <dbReference type="Proteomes" id="UP001066276"/>
    </source>
</evidence>
<dbReference type="EMBL" id="JANPWB010000012">
    <property type="protein sequence ID" value="KAJ1121199.1"/>
    <property type="molecule type" value="Genomic_DNA"/>
</dbReference>
<dbReference type="Proteomes" id="UP001066276">
    <property type="component" value="Chromosome 8"/>
</dbReference>
<dbReference type="AlphaFoldDB" id="A0AAV7P0C6"/>
<evidence type="ECO:0000256" key="1">
    <source>
        <dbReference type="SAM" id="MobiDB-lite"/>
    </source>
</evidence>
<feature type="compositionally biased region" description="Acidic residues" evidence="1">
    <location>
        <begin position="82"/>
        <end position="91"/>
    </location>
</feature>
<reference evidence="2" key="1">
    <citation type="journal article" date="2022" name="bioRxiv">
        <title>Sequencing and chromosome-scale assembly of the giantPleurodeles waltlgenome.</title>
        <authorList>
            <person name="Brown T."/>
            <person name="Elewa A."/>
            <person name="Iarovenko S."/>
            <person name="Subramanian E."/>
            <person name="Araus A.J."/>
            <person name="Petzold A."/>
            <person name="Susuki M."/>
            <person name="Suzuki K.-i.T."/>
            <person name="Hayashi T."/>
            <person name="Toyoda A."/>
            <person name="Oliveira C."/>
            <person name="Osipova E."/>
            <person name="Leigh N.D."/>
            <person name="Simon A."/>
            <person name="Yun M.H."/>
        </authorList>
    </citation>
    <scope>NUCLEOTIDE SEQUENCE</scope>
    <source>
        <strain evidence="2">20211129_DDA</strain>
        <tissue evidence="2">Liver</tissue>
    </source>
</reference>
<proteinExistence type="predicted"/>
<sequence length="136" mass="15204">MEVGACNFDTFSRAELLNLCKQKGLNEGEGATKLDLQVALGALEEEQRRWATSEENEMDDREEEGEDPAQNFELHHSTPVDNQEEPDDLDEAGSSVSSRGLSQADLGDRREERKLKVELDKLKLEKEKAEAKTALA</sequence>
<name>A0AAV7P0C6_PLEWA</name>
<comment type="caution">
    <text evidence="2">The sequence shown here is derived from an EMBL/GenBank/DDBJ whole genome shotgun (WGS) entry which is preliminary data.</text>
</comment>
<feature type="region of interest" description="Disordered" evidence="1">
    <location>
        <begin position="46"/>
        <end position="114"/>
    </location>
</feature>